<proteinExistence type="inferred from homology"/>
<feature type="domain" description="MaoC-like" evidence="2">
    <location>
        <begin position="10"/>
        <end position="131"/>
    </location>
</feature>
<reference evidence="3 4" key="1">
    <citation type="submission" date="2018-01" db="EMBL/GenBank/DDBJ databases">
        <title>Glutamicibacter soli strain NHPC-3 Whole genome sequence and assembly.</title>
        <authorList>
            <person name="Choudhury P."/>
            <person name="Gupta D."/>
            <person name="Sengupta K."/>
            <person name="Jawed A."/>
            <person name="Sultana N."/>
            <person name="Saha P."/>
        </authorList>
    </citation>
    <scope>NUCLEOTIDE SEQUENCE [LARGE SCALE GENOMIC DNA]</scope>
    <source>
        <strain evidence="3 4">NHPC-3</strain>
    </source>
</reference>
<dbReference type="Gene3D" id="3.10.129.10">
    <property type="entry name" value="Hotdog Thioesterase"/>
    <property type="match status" value="1"/>
</dbReference>
<evidence type="ECO:0000259" key="2">
    <source>
        <dbReference type="Pfam" id="PF01575"/>
    </source>
</evidence>
<evidence type="ECO:0000313" key="4">
    <source>
        <dbReference type="Proteomes" id="UP000252167"/>
    </source>
</evidence>
<evidence type="ECO:0000313" key="3">
    <source>
        <dbReference type="EMBL" id="RBM01932.1"/>
    </source>
</evidence>
<dbReference type="SUPFAM" id="SSF54637">
    <property type="entry name" value="Thioesterase/thiol ester dehydrase-isomerase"/>
    <property type="match status" value="1"/>
</dbReference>
<name>A0A365YGZ6_9MICC</name>
<dbReference type="InterPro" id="IPR002539">
    <property type="entry name" value="MaoC-like_dom"/>
</dbReference>
<evidence type="ECO:0000256" key="1">
    <source>
        <dbReference type="ARBA" id="ARBA00005254"/>
    </source>
</evidence>
<protein>
    <submittedName>
        <fullName evidence="3">Dehydratase</fullName>
    </submittedName>
</protein>
<dbReference type="CDD" id="cd03450">
    <property type="entry name" value="NodN"/>
    <property type="match status" value="1"/>
</dbReference>
<dbReference type="Proteomes" id="UP000252167">
    <property type="component" value="Unassembled WGS sequence"/>
</dbReference>
<dbReference type="Pfam" id="PF01575">
    <property type="entry name" value="MaoC_dehydratas"/>
    <property type="match status" value="1"/>
</dbReference>
<dbReference type="EMBL" id="POAF01000003">
    <property type="protein sequence ID" value="RBM01932.1"/>
    <property type="molecule type" value="Genomic_DNA"/>
</dbReference>
<dbReference type="PANTHER" id="PTHR42993">
    <property type="entry name" value="MAOC-LIKE DEHYDRATASE DOMAIN-CONTAINING PROTEIN"/>
    <property type="match status" value="1"/>
</dbReference>
<dbReference type="InterPro" id="IPR039375">
    <property type="entry name" value="NodN-like"/>
</dbReference>
<comment type="caution">
    <text evidence="3">The sequence shown here is derived from an EMBL/GenBank/DDBJ whole genome shotgun (WGS) entry which is preliminary data.</text>
</comment>
<accession>A0A365YGZ6</accession>
<dbReference type="AlphaFoldDB" id="A0A365YGZ6"/>
<dbReference type="RefSeq" id="WP_113607177.1">
    <property type="nucleotide sequence ID" value="NZ_POAF01000003.1"/>
</dbReference>
<keyword evidence="4" id="KW-1185">Reference proteome</keyword>
<organism evidence="3 4">
    <name type="scientific">Glutamicibacter soli</name>
    <dbReference type="NCBI Taxonomy" id="453836"/>
    <lineage>
        <taxon>Bacteria</taxon>
        <taxon>Bacillati</taxon>
        <taxon>Actinomycetota</taxon>
        <taxon>Actinomycetes</taxon>
        <taxon>Micrococcales</taxon>
        <taxon>Micrococcaceae</taxon>
        <taxon>Glutamicibacter</taxon>
    </lineage>
</organism>
<gene>
    <name evidence="3" type="ORF">C1H84_08870</name>
</gene>
<sequence length="163" mass="18332">MRIFDSISDFEQVAGQELGVTEWRTITQEDINDFARVTNDHQWIHVDEQRAAKGPFGTTLVHGYMTLSLVSGFMFSTYRVDGVAMGVNYGSNKVRYPAPVLVNSRVRGRVKLLSLERSELWAQSTVQVTVEQERDGKLLKPGCVAEVVSRLYYPKVASEETTA</sequence>
<dbReference type="InterPro" id="IPR029069">
    <property type="entry name" value="HotDog_dom_sf"/>
</dbReference>
<comment type="similarity">
    <text evidence="1">Belongs to the enoyl-CoA hydratase/isomerase family.</text>
</comment>
<dbReference type="PANTHER" id="PTHR42993:SF1">
    <property type="entry name" value="MAOC-LIKE DEHYDRATASE DOMAIN-CONTAINING PROTEIN"/>
    <property type="match status" value="1"/>
</dbReference>